<sequence>MAEMELAGVNLPYSLDAEQSVLGAILLD</sequence>
<proteinExistence type="predicted"/>
<evidence type="ECO:0000313" key="1">
    <source>
        <dbReference type="EMBL" id="EKC50157.1"/>
    </source>
</evidence>
<protein>
    <submittedName>
        <fullName evidence="1">Protein containing DNA helicase, DnaB-like protein</fullName>
    </submittedName>
</protein>
<gene>
    <name evidence="1" type="ORF">OBE_14275</name>
</gene>
<dbReference type="GO" id="GO:0004386">
    <property type="term" value="F:helicase activity"/>
    <property type="evidence" value="ECO:0007669"/>
    <property type="project" value="UniProtKB-KW"/>
</dbReference>
<accession>K1RNH7</accession>
<keyword evidence="1" id="KW-0547">Nucleotide-binding</keyword>
<dbReference type="AlphaFoldDB" id="K1RNH7"/>
<keyword evidence="1" id="KW-0378">Hydrolase</keyword>
<feature type="non-terminal residue" evidence="1">
    <location>
        <position position="28"/>
    </location>
</feature>
<name>K1RNH7_9ZZZZ</name>
<organism evidence="1">
    <name type="scientific">human gut metagenome</name>
    <dbReference type="NCBI Taxonomy" id="408170"/>
    <lineage>
        <taxon>unclassified sequences</taxon>
        <taxon>metagenomes</taxon>
        <taxon>organismal metagenomes</taxon>
    </lineage>
</organism>
<dbReference type="EMBL" id="AJWZ01009841">
    <property type="protein sequence ID" value="EKC50157.1"/>
    <property type="molecule type" value="Genomic_DNA"/>
</dbReference>
<reference evidence="1" key="1">
    <citation type="journal article" date="2013" name="Environ. Microbiol.">
        <title>Microbiota from the distal guts of lean and obese adolescents exhibit partial functional redundancy besides clear differences in community structure.</title>
        <authorList>
            <person name="Ferrer M."/>
            <person name="Ruiz A."/>
            <person name="Lanza F."/>
            <person name="Haange S.B."/>
            <person name="Oberbach A."/>
            <person name="Till H."/>
            <person name="Bargiela R."/>
            <person name="Campoy C."/>
            <person name="Segura M.T."/>
            <person name="Richter M."/>
            <person name="von Bergen M."/>
            <person name="Seifert J."/>
            <person name="Suarez A."/>
        </authorList>
    </citation>
    <scope>NUCLEOTIDE SEQUENCE</scope>
</reference>
<keyword evidence="1" id="KW-0067">ATP-binding</keyword>
<keyword evidence="1" id="KW-0347">Helicase</keyword>
<comment type="caution">
    <text evidence="1">The sequence shown here is derived from an EMBL/GenBank/DDBJ whole genome shotgun (WGS) entry which is preliminary data.</text>
</comment>